<feature type="transmembrane region" description="Helical" evidence="2">
    <location>
        <begin position="377"/>
        <end position="396"/>
    </location>
</feature>
<reference evidence="5" key="1">
    <citation type="submission" date="2021-05" db="EMBL/GenBank/DDBJ databases">
        <authorList>
            <person name="Alioto T."/>
            <person name="Alioto T."/>
            <person name="Gomez Garrido J."/>
        </authorList>
    </citation>
    <scope>NUCLEOTIDE SEQUENCE</scope>
</reference>
<keyword evidence="2" id="KW-0812">Transmembrane</keyword>
<dbReference type="InterPro" id="IPR013568">
    <property type="entry name" value="SEFIR_dom"/>
</dbReference>
<dbReference type="AlphaFoldDB" id="A0A8D8S1Y4"/>
<proteinExistence type="predicted"/>
<feature type="domain" description="SEFIR" evidence="4">
    <location>
        <begin position="432"/>
        <end position="502"/>
    </location>
</feature>
<keyword evidence="2" id="KW-1133">Transmembrane helix</keyword>
<evidence type="ECO:0000313" key="5">
    <source>
        <dbReference type="EMBL" id="CAG6661510.1"/>
    </source>
</evidence>
<accession>A0A8D8S1Y4</accession>
<dbReference type="Pfam" id="PF08357">
    <property type="entry name" value="SEFIR"/>
    <property type="match status" value="1"/>
</dbReference>
<evidence type="ECO:0000256" key="2">
    <source>
        <dbReference type="SAM" id="Phobius"/>
    </source>
</evidence>
<keyword evidence="2" id="KW-0472">Membrane</keyword>
<feature type="chain" id="PRO_5034080611" description="SEFIR domain-containing protein" evidence="3">
    <location>
        <begin position="25"/>
        <end position="777"/>
    </location>
</feature>
<organism evidence="5">
    <name type="scientific">Cacopsylla melanoneura</name>
    <dbReference type="NCBI Taxonomy" id="428564"/>
    <lineage>
        <taxon>Eukaryota</taxon>
        <taxon>Metazoa</taxon>
        <taxon>Ecdysozoa</taxon>
        <taxon>Arthropoda</taxon>
        <taxon>Hexapoda</taxon>
        <taxon>Insecta</taxon>
        <taxon>Pterygota</taxon>
        <taxon>Neoptera</taxon>
        <taxon>Paraneoptera</taxon>
        <taxon>Hemiptera</taxon>
        <taxon>Sternorrhyncha</taxon>
        <taxon>Psylloidea</taxon>
        <taxon>Psyllidae</taxon>
        <taxon>Psyllinae</taxon>
        <taxon>Cacopsylla</taxon>
    </lineage>
</organism>
<feature type="region of interest" description="Disordered" evidence="1">
    <location>
        <begin position="611"/>
        <end position="635"/>
    </location>
</feature>
<feature type="compositionally biased region" description="Low complexity" evidence="1">
    <location>
        <begin position="612"/>
        <end position="622"/>
    </location>
</feature>
<feature type="signal peptide" evidence="3">
    <location>
        <begin position="1"/>
        <end position="24"/>
    </location>
</feature>
<name>A0A8D8S1Y4_9HEMI</name>
<evidence type="ECO:0000259" key="4">
    <source>
        <dbReference type="Pfam" id="PF08357"/>
    </source>
</evidence>
<keyword evidence="3" id="KW-0732">Signal</keyword>
<evidence type="ECO:0000256" key="3">
    <source>
        <dbReference type="SAM" id="SignalP"/>
    </source>
</evidence>
<protein>
    <recommendedName>
        <fullName evidence="4">SEFIR domain-containing protein</fullName>
    </recommendedName>
</protein>
<dbReference type="Gene3D" id="3.40.50.11530">
    <property type="match status" value="1"/>
</dbReference>
<sequence length="777" mass="86810">MKNCKYLPLKLLVILMCRFQLCWSEICSSLVEDISVNQCDSNQRFSRNLVDTNGDLSCMNFIHHISHTVVNTDHGIVNYSIPLPSSDCRYTRYTFKLIASNSSLCKSIDEISLLGNHGNQVTRLHSNYAYEYSVKNVRVTWCNESTCHNTCSNSNILYLTFEYVSTQCYQLVAQPFISQDSQNQLYSKWHFVDTKYTPILPHKFAPQFDWRHDSHENSVMVRLIISSNLTLLGLIINSNLTSRPIASCLEVMSGVESNGEHACHETGIRMSQCLVWFGDTRGQSSLTGGCDKDRNTGSAAISKCTSETENELVCSIENVGVGNYCVVMQFLDERCQDSESACSWHKMFVVNNKSSTPQSYSSLVPASSPLDSSLSPTLLLIVSILMLLGVAAILVVRTCHRRSLSMSRYKHFVLPMSRAPSSVVDTFPLRDRKLLFLYARDCEQVTSVITALKTFLQSTGKCQVFDYWDIEHFNAVARNPMAWINAHLSDEDTSVIIINTEVAQLLLHSQMTNFKPCTVNHTTGHANGTIPSSNQFTGQNCGKMSTKNDLMGQNSGVSCENELSEQKTVSAPLGDQRNKPKCLLGDSDSVQGLDPGQTICDSCPDGILPMLSSNSGPPSNTGGRPGSDNSIPLLNESDHSTQTLHSCHYSSNRVNVKYKDAKCFDHLFVVGLRSLALHCSTNTRSNLSERVYIVEFDADLQSMCSSFLLPITLTRFILPQHMESLLYHIHSLSPLSKQFSLDSSDDDYLKLRHSIELMTNHKSRQPQYPLDLLVNVL</sequence>
<dbReference type="EMBL" id="HBUF01199841">
    <property type="protein sequence ID" value="CAG6661510.1"/>
    <property type="molecule type" value="Transcribed_RNA"/>
</dbReference>
<evidence type="ECO:0000256" key="1">
    <source>
        <dbReference type="SAM" id="MobiDB-lite"/>
    </source>
</evidence>